<protein>
    <submittedName>
        <fullName evidence="2">Uncharacterized protein</fullName>
    </submittedName>
</protein>
<feature type="chain" id="PRO_5012919048" evidence="1">
    <location>
        <begin position="23"/>
        <end position="166"/>
    </location>
</feature>
<feature type="signal peptide" evidence="1">
    <location>
        <begin position="1"/>
        <end position="22"/>
    </location>
</feature>
<dbReference type="Proteomes" id="UP000197277">
    <property type="component" value="Unassembled WGS sequence"/>
</dbReference>
<keyword evidence="1" id="KW-0732">Signal</keyword>
<dbReference type="AlphaFoldDB" id="A0A246FLD0"/>
<evidence type="ECO:0000313" key="2">
    <source>
        <dbReference type="EMBL" id="OWP63523.1"/>
    </source>
</evidence>
<proteinExistence type="predicted"/>
<evidence type="ECO:0000313" key="3">
    <source>
        <dbReference type="Proteomes" id="UP000197277"/>
    </source>
</evidence>
<keyword evidence="3" id="KW-1185">Reference proteome</keyword>
<organism evidence="2 3">
    <name type="scientific">Hymenobacter amundsenii</name>
    <dbReference type="NCBI Taxonomy" id="2006685"/>
    <lineage>
        <taxon>Bacteria</taxon>
        <taxon>Pseudomonadati</taxon>
        <taxon>Bacteroidota</taxon>
        <taxon>Cytophagia</taxon>
        <taxon>Cytophagales</taxon>
        <taxon>Hymenobacteraceae</taxon>
        <taxon>Hymenobacter</taxon>
    </lineage>
</organism>
<reference evidence="2 3" key="1">
    <citation type="submission" date="2017-06" db="EMBL/GenBank/DDBJ databases">
        <title>Hymenobacter amundsenii sp. nov. isolated from regoliths in Antarctica.</title>
        <authorList>
            <person name="Sedlacek I."/>
            <person name="Kralova S."/>
            <person name="Pantucek R."/>
            <person name="Svec P."/>
            <person name="Holochova P."/>
            <person name="Stankova E."/>
            <person name="Vrbovska V."/>
            <person name="Busse H.-J."/>
        </authorList>
    </citation>
    <scope>NUCLEOTIDE SEQUENCE [LARGE SCALE GENOMIC DNA]</scope>
    <source>
        <strain evidence="2 3">CCM 8682</strain>
    </source>
</reference>
<sequence>MLFRLAGLSALLLLTTVGSLRAQAPVNLPSETFKQQLRSQFLHNDTAQAIINLYSKRQAGGISWMVGGALAGGRLATSGGREITSGPGYTVYEEAPAAGTVLLVTLPFLGYGLGKLLHYSNGNLGQVMTAYGAGQGLPRSLRRKLKPRFFAQPIIEYTPFPVTPAR</sequence>
<dbReference type="RefSeq" id="WP_088463937.1">
    <property type="nucleotide sequence ID" value="NZ_NIRR01000010.1"/>
</dbReference>
<dbReference type="OrthoDB" id="878396at2"/>
<evidence type="ECO:0000256" key="1">
    <source>
        <dbReference type="SAM" id="SignalP"/>
    </source>
</evidence>
<dbReference type="EMBL" id="NIRR01000010">
    <property type="protein sequence ID" value="OWP63523.1"/>
    <property type="molecule type" value="Genomic_DNA"/>
</dbReference>
<accession>A0A246FLD0</accession>
<gene>
    <name evidence="2" type="ORF">CDA63_08040</name>
</gene>
<comment type="caution">
    <text evidence="2">The sequence shown here is derived from an EMBL/GenBank/DDBJ whole genome shotgun (WGS) entry which is preliminary data.</text>
</comment>
<name>A0A246FLD0_9BACT</name>